<dbReference type="OrthoDB" id="4022411at2759"/>
<dbReference type="InterPro" id="IPR012340">
    <property type="entry name" value="NA-bd_OB-fold"/>
</dbReference>
<name>A5DS05_LODEL</name>
<dbReference type="Pfam" id="PF12658">
    <property type="entry name" value="Ten1"/>
    <property type="match status" value="1"/>
</dbReference>
<keyword evidence="2" id="KW-1185">Reference proteome</keyword>
<evidence type="ECO:0000313" key="2">
    <source>
        <dbReference type="Proteomes" id="UP000001996"/>
    </source>
</evidence>
<dbReference type="GO" id="GO:0016233">
    <property type="term" value="P:telomere capping"/>
    <property type="evidence" value="ECO:0007669"/>
    <property type="project" value="InterPro"/>
</dbReference>
<gene>
    <name evidence="1" type="ORF">LELG_00141</name>
</gene>
<dbReference type="KEGG" id="lel:PVL30_000136"/>
<accession>A5DS05</accession>
<evidence type="ECO:0000313" key="1">
    <source>
        <dbReference type="EMBL" id="EDK41963.1"/>
    </source>
</evidence>
<organism evidence="1 2">
    <name type="scientific">Lodderomyces elongisporus (strain ATCC 11503 / CBS 2605 / JCM 1781 / NBRC 1676 / NRRL YB-4239)</name>
    <name type="common">Yeast</name>
    <name type="synonym">Saccharomyces elongisporus</name>
    <dbReference type="NCBI Taxonomy" id="379508"/>
    <lineage>
        <taxon>Eukaryota</taxon>
        <taxon>Fungi</taxon>
        <taxon>Dikarya</taxon>
        <taxon>Ascomycota</taxon>
        <taxon>Saccharomycotina</taxon>
        <taxon>Pichiomycetes</taxon>
        <taxon>Debaryomycetaceae</taxon>
        <taxon>Candida/Lodderomyces clade</taxon>
        <taxon>Lodderomyces</taxon>
    </lineage>
</organism>
<dbReference type="GO" id="GO:0043047">
    <property type="term" value="F:single-stranded telomeric DNA binding"/>
    <property type="evidence" value="ECO:0007669"/>
    <property type="project" value="InterPro"/>
</dbReference>
<dbReference type="Gene3D" id="2.40.50.140">
    <property type="entry name" value="Nucleic acid-binding proteins"/>
    <property type="match status" value="1"/>
</dbReference>
<protein>
    <submittedName>
        <fullName evidence="1">Uncharacterized protein</fullName>
    </submittedName>
</protein>
<dbReference type="GO" id="GO:1990879">
    <property type="term" value="C:CST complex"/>
    <property type="evidence" value="ECO:0007669"/>
    <property type="project" value="InterPro"/>
</dbReference>
<reference evidence="1 2" key="1">
    <citation type="journal article" date="2009" name="Nature">
        <title>Evolution of pathogenicity and sexual reproduction in eight Candida genomes.</title>
        <authorList>
            <person name="Butler G."/>
            <person name="Rasmussen M.D."/>
            <person name="Lin M.F."/>
            <person name="Santos M.A."/>
            <person name="Sakthikumar S."/>
            <person name="Munro C.A."/>
            <person name="Rheinbay E."/>
            <person name="Grabherr M."/>
            <person name="Forche A."/>
            <person name="Reedy J.L."/>
            <person name="Agrafioti I."/>
            <person name="Arnaud M.B."/>
            <person name="Bates S."/>
            <person name="Brown A.J."/>
            <person name="Brunke S."/>
            <person name="Costanzo M.C."/>
            <person name="Fitzpatrick D.A."/>
            <person name="de Groot P.W."/>
            <person name="Harris D."/>
            <person name="Hoyer L.L."/>
            <person name="Hube B."/>
            <person name="Klis F.M."/>
            <person name="Kodira C."/>
            <person name="Lennard N."/>
            <person name="Logue M.E."/>
            <person name="Martin R."/>
            <person name="Neiman A.M."/>
            <person name="Nikolaou E."/>
            <person name="Quail M.A."/>
            <person name="Quinn J."/>
            <person name="Santos M.C."/>
            <person name="Schmitzberger F.F."/>
            <person name="Sherlock G."/>
            <person name="Shah P."/>
            <person name="Silverstein K.A."/>
            <person name="Skrzypek M.S."/>
            <person name="Soll D."/>
            <person name="Staggs R."/>
            <person name="Stansfield I."/>
            <person name="Stumpf M.P."/>
            <person name="Sudbery P.E."/>
            <person name="Srikantha T."/>
            <person name="Zeng Q."/>
            <person name="Berman J."/>
            <person name="Berriman M."/>
            <person name="Heitman J."/>
            <person name="Gow N.A."/>
            <person name="Lorenz M.C."/>
            <person name="Birren B.W."/>
            <person name="Kellis M."/>
            <person name="Cuomo C.A."/>
        </authorList>
    </citation>
    <scope>NUCLEOTIDE SEQUENCE [LARGE SCALE GENOMIC DNA]</scope>
    <source>
        <strain evidence="2">ATCC 11503 / BCRC 21390 / CBS 2605 / JCM 1781 / NBRC 1676 / NRRL YB-4239</strain>
    </source>
</reference>
<sequence length="159" mass="18254">MTKLILEPSQLRQQFPRAAQHRPERVRLAVQIYSYNQNDDVVVVQPLPITLCGNNHRHDHDFGVTKTNLTDDLNDSKGNSRKGETDTKKRNKLYTIKIADVLEDVYPGTLQPGNLVNIEAFYDGKQINAFSLTLIRDMDSVVKLFEVLKYMSEIKPLRI</sequence>
<dbReference type="InterPro" id="IPR024222">
    <property type="entry name" value="Ten1_fungal"/>
</dbReference>
<dbReference type="EMBL" id="CH981524">
    <property type="protein sequence ID" value="EDK41963.1"/>
    <property type="molecule type" value="Genomic_DNA"/>
</dbReference>
<dbReference type="GeneID" id="5234995"/>
<proteinExistence type="predicted"/>
<dbReference type="AlphaFoldDB" id="A5DS05"/>
<dbReference type="HOGENOM" id="CLU_1661083_0_0_1"/>
<dbReference type="InParanoid" id="A5DS05"/>
<dbReference type="Proteomes" id="UP000001996">
    <property type="component" value="Unassembled WGS sequence"/>
</dbReference>
<dbReference type="VEuPathDB" id="FungiDB:LELG_00141"/>